<reference evidence="2 3" key="1">
    <citation type="journal article" date="2024" name="J Genomics">
        <title>Draft genome sequencing and assembly of Favolaschia claudopus CIRM-BRFM 2984 isolated from oak limbs.</title>
        <authorList>
            <person name="Navarro D."/>
            <person name="Drula E."/>
            <person name="Chaduli D."/>
            <person name="Cazenave R."/>
            <person name="Ahrendt S."/>
            <person name="Wang J."/>
            <person name="Lipzen A."/>
            <person name="Daum C."/>
            <person name="Barry K."/>
            <person name="Grigoriev I.V."/>
            <person name="Favel A."/>
            <person name="Rosso M.N."/>
            <person name="Martin F."/>
        </authorList>
    </citation>
    <scope>NUCLEOTIDE SEQUENCE [LARGE SCALE GENOMIC DNA]</scope>
    <source>
        <strain evidence="2 3">CIRM-BRFM 2984</strain>
    </source>
</reference>
<organism evidence="2 3">
    <name type="scientific">Favolaschia claudopus</name>
    <dbReference type="NCBI Taxonomy" id="2862362"/>
    <lineage>
        <taxon>Eukaryota</taxon>
        <taxon>Fungi</taxon>
        <taxon>Dikarya</taxon>
        <taxon>Basidiomycota</taxon>
        <taxon>Agaricomycotina</taxon>
        <taxon>Agaricomycetes</taxon>
        <taxon>Agaricomycetidae</taxon>
        <taxon>Agaricales</taxon>
        <taxon>Marasmiineae</taxon>
        <taxon>Mycenaceae</taxon>
        <taxon>Favolaschia</taxon>
    </lineage>
</organism>
<keyword evidence="3" id="KW-1185">Reference proteome</keyword>
<accession>A0AAW0B756</accession>
<protein>
    <submittedName>
        <fullName evidence="2">Uncharacterized protein</fullName>
    </submittedName>
</protein>
<name>A0AAW0B756_9AGAR</name>
<evidence type="ECO:0000256" key="1">
    <source>
        <dbReference type="SAM" id="MobiDB-lite"/>
    </source>
</evidence>
<feature type="compositionally biased region" description="Polar residues" evidence="1">
    <location>
        <begin position="146"/>
        <end position="157"/>
    </location>
</feature>
<evidence type="ECO:0000313" key="3">
    <source>
        <dbReference type="Proteomes" id="UP001362999"/>
    </source>
</evidence>
<gene>
    <name evidence="2" type="ORF">R3P38DRAFT_2781447</name>
</gene>
<dbReference type="InterPro" id="IPR010997">
    <property type="entry name" value="HRDC-like_sf"/>
</dbReference>
<dbReference type="GO" id="GO:0000166">
    <property type="term" value="F:nucleotide binding"/>
    <property type="evidence" value="ECO:0007669"/>
    <property type="project" value="InterPro"/>
</dbReference>
<sequence length="498" mass="56391">MLQRKKKRKRKGDAITASADADIYDSDSVSDSDDDAGFDPANASRQRIYIRDFKKEPNDGKEWGKHVHPAMRQYISTKLCGRDMLDLTYRRVLRQLYAHRQRFRFRFRFHFHSRVRVTSVPRFPPNNTQNPSPASSAHSTPSKTKNANGKRTMTSSEPKTRRKEHLKLAREALERWRLKIFLHRYSKSSLPEVGIMPDQILTSLASKRVASLEEMLQLRPCWMLARRHGQEVLATLRQVDDRERISFLKPQNSCGPSAKNVKHFWHTKEFIRIFKSRSLNGPAFVFRPHVMMLPALHLLLFLVPSPQLIVFDISGSLSVKPQPLGILEAQFGRRGIGDNNSATYDTLRNSYILAIFTNMMECAFTDSAGVHWVFGVSGSCVELNVAEFCYVSFGAADECAAFLFLRNRHRDAQLKPPASSAPAVQHNLGQESQDYSLLWLSGLGTNDGRVFWITSNATRVAPRFSAIPTFILAQIKSPQGGSWSGATLELDPAAKEVS</sequence>
<evidence type="ECO:0000313" key="2">
    <source>
        <dbReference type="EMBL" id="KAK7020810.1"/>
    </source>
</evidence>
<dbReference type="EMBL" id="JAWWNJ010000040">
    <property type="protein sequence ID" value="KAK7020810.1"/>
    <property type="molecule type" value="Genomic_DNA"/>
</dbReference>
<comment type="caution">
    <text evidence="2">The sequence shown here is derived from an EMBL/GenBank/DDBJ whole genome shotgun (WGS) entry which is preliminary data.</text>
</comment>
<feature type="region of interest" description="Disordered" evidence="1">
    <location>
        <begin position="119"/>
        <end position="164"/>
    </location>
</feature>
<dbReference type="Proteomes" id="UP001362999">
    <property type="component" value="Unassembled WGS sequence"/>
</dbReference>
<proteinExistence type="predicted"/>
<dbReference type="SUPFAM" id="SSF47819">
    <property type="entry name" value="HRDC-like"/>
    <property type="match status" value="1"/>
</dbReference>
<feature type="compositionally biased region" description="Low complexity" evidence="1">
    <location>
        <begin position="132"/>
        <end position="145"/>
    </location>
</feature>
<dbReference type="AlphaFoldDB" id="A0AAW0B756"/>